<protein>
    <submittedName>
        <fullName evidence="2">Uncharacterized protein</fullName>
    </submittedName>
</protein>
<evidence type="ECO:0000256" key="1">
    <source>
        <dbReference type="SAM" id="SignalP"/>
    </source>
</evidence>
<sequence precursor="true">MIGRRGFLAILSLLPIGAQATPFALPQLSPPAGSMQVFYLGHSLVGPDMPHMVQQLAPEGHRYNSQLGSGTPLQDHWEPDLEILHFDQVNKSPVWRDAREAVGSGDYDAVVLTEMVELRDALRYFKGARYFRRWADLARDGAPETRIYLYETWHPLDTADGWLSRIDNDLDQLWLGGLAGSDSRRNPKRPAYLIPAGQVMAAVVRAAEAGQIDGLTRREDLFARTDEGALDQIHINDLGAYIVALTHVSTLYHRSPVGLPHQLQRPDGTPADAFSAEGARQVQDIVWQVVTSHPRTGVSP</sequence>
<dbReference type="RefSeq" id="WP_102883020.1">
    <property type="nucleotide sequence ID" value="NZ_CP010725.1"/>
</dbReference>
<dbReference type="AlphaFoldDB" id="A0A2I7K621"/>
<accession>A0A2I7K621</accession>
<organism evidence="2 3">
    <name type="scientific">Phaeobacter inhibens</name>
    <dbReference type="NCBI Taxonomy" id="221822"/>
    <lineage>
        <taxon>Bacteria</taxon>
        <taxon>Pseudomonadati</taxon>
        <taxon>Pseudomonadota</taxon>
        <taxon>Alphaproteobacteria</taxon>
        <taxon>Rhodobacterales</taxon>
        <taxon>Roseobacteraceae</taxon>
        <taxon>Phaeobacter</taxon>
    </lineage>
</organism>
<keyword evidence="1" id="KW-0732">Signal</keyword>
<feature type="chain" id="PRO_5014430207" evidence="1">
    <location>
        <begin position="21"/>
        <end position="300"/>
    </location>
</feature>
<gene>
    <name evidence="2" type="ORF">PhaeoP88_00533</name>
</gene>
<proteinExistence type="predicted"/>
<dbReference type="Proteomes" id="UP000236447">
    <property type="component" value="Chromosome"/>
</dbReference>
<evidence type="ECO:0000313" key="2">
    <source>
        <dbReference type="EMBL" id="AUQ97930.1"/>
    </source>
</evidence>
<reference evidence="2 3" key="2">
    <citation type="journal article" date="2017" name="Genome Biol. Evol.">
        <title>Trajectories and Drivers of Genome Evolution in Surface-Associated Marine Phaeobacter.</title>
        <authorList>
            <person name="Freese H.M."/>
            <person name="Sikorski J."/>
            <person name="Bunk B."/>
            <person name="Scheuner C."/>
            <person name="Meier-Kolthoff J.P."/>
            <person name="Sproer C."/>
            <person name="Gram L."/>
            <person name="Overmann J."/>
        </authorList>
    </citation>
    <scope>NUCLEOTIDE SEQUENCE [LARGE SCALE GENOMIC DNA]</scope>
    <source>
        <strain evidence="2 3">P88</strain>
    </source>
</reference>
<name>A0A2I7K621_9RHOB</name>
<dbReference type="GO" id="GO:0016788">
    <property type="term" value="F:hydrolase activity, acting on ester bonds"/>
    <property type="evidence" value="ECO:0007669"/>
    <property type="project" value="UniProtKB-ARBA"/>
</dbReference>
<dbReference type="EMBL" id="CP010725">
    <property type="protein sequence ID" value="AUQ97930.1"/>
    <property type="molecule type" value="Genomic_DNA"/>
</dbReference>
<reference evidence="2 3" key="1">
    <citation type="journal article" date="2017" name="Front. Microbiol.">
        <title>Phaeobacter piscinae sp. nov., a species of the Roseobacter group and potential aquaculture probiont.</title>
        <authorList>
            <person name="Sonnenschein E.C."/>
            <person name="Phippen C.B.W."/>
            <person name="Nielsen K.F."/>
            <person name="Mateiu R.V."/>
            <person name="Melchiorsen J."/>
            <person name="Gram L."/>
            <person name="Overmann J."/>
            <person name="Freese H.M."/>
        </authorList>
    </citation>
    <scope>NUCLEOTIDE SEQUENCE [LARGE SCALE GENOMIC DNA]</scope>
    <source>
        <strain evidence="2 3">P88</strain>
    </source>
</reference>
<evidence type="ECO:0000313" key="3">
    <source>
        <dbReference type="Proteomes" id="UP000236447"/>
    </source>
</evidence>
<feature type="signal peptide" evidence="1">
    <location>
        <begin position="1"/>
        <end position="20"/>
    </location>
</feature>
<dbReference type="InterPro" id="IPR036514">
    <property type="entry name" value="SGNH_hydro_sf"/>
</dbReference>
<dbReference type="Gene3D" id="3.40.50.1110">
    <property type="entry name" value="SGNH hydrolase"/>
    <property type="match status" value="1"/>
</dbReference>